<organism evidence="4 5">
    <name type="scientific">Caenorhabditis angaria</name>
    <dbReference type="NCBI Taxonomy" id="860376"/>
    <lineage>
        <taxon>Eukaryota</taxon>
        <taxon>Metazoa</taxon>
        <taxon>Ecdysozoa</taxon>
        <taxon>Nematoda</taxon>
        <taxon>Chromadorea</taxon>
        <taxon>Rhabditida</taxon>
        <taxon>Rhabditina</taxon>
        <taxon>Rhabditomorpha</taxon>
        <taxon>Rhabditoidea</taxon>
        <taxon>Rhabditidae</taxon>
        <taxon>Peloderinae</taxon>
        <taxon>Caenorhabditis</taxon>
    </lineage>
</organism>
<proteinExistence type="predicted"/>
<reference evidence="4" key="1">
    <citation type="submission" date="2022-11" db="EMBL/GenBank/DDBJ databases">
        <authorList>
            <person name="Kikuchi T."/>
        </authorList>
    </citation>
    <scope>NUCLEOTIDE SEQUENCE</scope>
    <source>
        <strain evidence="4">PS1010</strain>
    </source>
</reference>
<dbReference type="Pfam" id="PF02893">
    <property type="entry name" value="GRAM"/>
    <property type="match status" value="1"/>
</dbReference>
<evidence type="ECO:0000256" key="1">
    <source>
        <dbReference type="SAM" id="MobiDB-lite"/>
    </source>
</evidence>
<dbReference type="InterPro" id="IPR011993">
    <property type="entry name" value="PH-like_dom_sf"/>
</dbReference>
<dbReference type="Proteomes" id="UP001152747">
    <property type="component" value="Unassembled WGS sequence"/>
</dbReference>
<dbReference type="AlphaFoldDB" id="A0A9P1IPF3"/>
<dbReference type="PANTHER" id="PTHR37402">
    <property type="entry name" value="GRAM DOMAIN-CONTAINING PROTEIN 4"/>
    <property type="match status" value="1"/>
</dbReference>
<feature type="transmembrane region" description="Helical" evidence="2">
    <location>
        <begin position="210"/>
        <end position="236"/>
    </location>
</feature>
<sequence>MSSDYYLNVPRSHQRRSSEGYLNLNDMLSNCEQQAPPARERLPCLRKRRGTNPSLFDGHLVEALRKNYEMVTALADIEDRSENVEKKKRKSISSMVRGGPTSPRGLTKWRNEESTSISSADSALDDYTSNDRHARFEWLRTEVKCFVDDIIDAFESGGAPDETQVEQENQKLSAVQLRKDLKRFYTSVTPYMEVLAALYDLIMWRNPLSTLLLIIVIVYSLFRGWTVALLLTLLLLQLSINYLATVKNINIGWMFMPRKPVTLPKFDISGAQLIFDIAKLAQKLLRFSTNILEKTESLLMWKNPKVSKVFYCLVIYWLCWSVLFTTGTCIGWTVLTIGIRLFFTTYLFAKFPRLRKRFDTYGYFYRNLPLRSANIPHIPRSQPSTSRSETARTIESDDRCNTPMSSSTSRLSSFLGEKFSSRLGSNFNLDQSAAVNLLLGHNHSNRKSTPPPVENHFPEVEANCDDGIDSPHDLAQLHSTSQTSTHSEILPTEMRNVSTITPPTSASIEEEEEDEGTECVDDNNTEYLPLYADPIIDNVIAFRSCVMNEREKIFPMGITSGILYLTDAALVFRSRQTADHKEQLMMLFHDISNVRKVQSLRSMSLITGTRKSLEIHVDGRKKPVSFIGIAKRDDFVTRVQLMCRNAGATVTFSEP</sequence>
<dbReference type="GO" id="GO:0034164">
    <property type="term" value="P:negative regulation of toll-like receptor 9 signaling pathway"/>
    <property type="evidence" value="ECO:0007669"/>
    <property type="project" value="TreeGrafter"/>
</dbReference>
<keyword evidence="2" id="KW-1133">Transmembrane helix</keyword>
<evidence type="ECO:0000313" key="5">
    <source>
        <dbReference type="Proteomes" id="UP001152747"/>
    </source>
</evidence>
<keyword evidence="2" id="KW-0472">Membrane</keyword>
<name>A0A9P1IPF3_9PELO</name>
<evidence type="ECO:0000313" key="4">
    <source>
        <dbReference type="EMBL" id="CAI5448639.1"/>
    </source>
</evidence>
<feature type="region of interest" description="Disordered" evidence="1">
    <location>
        <begin position="379"/>
        <end position="405"/>
    </location>
</feature>
<dbReference type="PANTHER" id="PTHR37402:SF1">
    <property type="entry name" value="GRAM DOMAIN-CONTAINING PROTEIN 4"/>
    <property type="match status" value="1"/>
</dbReference>
<keyword evidence="5" id="KW-1185">Reference proteome</keyword>
<feature type="compositionally biased region" description="Basic and acidic residues" evidence="1">
    <location>
        <begin position="389"/>
        <end position="400"/>
    </location>
</feature>
<dbReference type="InterPro" id="IPR004182">
    <property type="entry name" value="GRAM"/>
</dbReference>
<dbReference type="GO" id="GO:0006915">
    <property type="term" value="P:apoptotic process"/>
    <property type="evidence" value="ECO:0007669"/>
    <property type="project" value="InterPro"/>
</dbReference>
<gene>
    <name evidence="4" type="ORF">CAMP_LOCUS11276</name>
</gene>
<dbReference type="Gene3D" id="2.30.29.30">
    <property type="entry name" value="Pleckstrin-homology domain (PH domain)/Phosphotyrosine-binding domain (PTB)"/>
    <property type="match status" value="1"/>
</dbReference>
<accession>A0A9P1IPF3</accession>
<keyword evidence="2" id="KW-0812">Transmembrane</keyword>
<evidence type="ECO:0000256" key="2">
    <source>
        <dbReference type="SAM" id="Phobius"/>
    </source>
</evidence>
<dbReference type="EMBL" id="CANHGI010000004">
    <property type="protein sequence ID" value="CAI5448639.1"/>
    <property type="molecule type" value="Genomic_DNA"/>
</dbReference>
<feature type="region of interest" description="Disordered" evidence="1">
    <location>
        <begin position="83"/>
        <end position="114"/>
    </location>
</feature>
<protein>
    <recommendedName>
        <fullName evidence="3">GRAM domain-containing protein</fullName>
    </recommendedName>
</protein>
<evidence type="ECO:0000259" key="3">
    <source>
        <dbReference type="Pfam" id="PF02893"/>
    </source>
</evidence>
<dbReference type="OrthoDB" id="1708389at2759"/>
<dbReference type="InterPro" id="IPR037847">
    <property type="entry name" value="GRAMDC4"/>
</dbReference>
<feature type="domain" description="GRAM" evidence="3">
    <location>
        <begin position="538"/>
        <end position="645"/>
    </location>
</feature>
<feature type="transmembrane region" description="Helical" evidence="2">
    <location>
        <begin position="306"/>
        <end position="324"/>
    </location>
</feature>
<comment type="caution">
    <text evidence="4">The sequence shown here is derived from an EMBL/GenBank/DDBJ whole genome shotgun (WGS) entry which is preliminary data.</text>
</comment>